<comment type="caution">
    <text evidence="1">The sequence shown here is derived from an EMBL/GenBank/DDBJ whole genome shotgun (WGS) entry which is preliminary data.</text>
</comment>
<sequence>MQPLTNDATTALLRALRASFVRFGGVAFEDIASRSWASITFTGARHEIMLRLDGDQADAAATAFLSNLEAAEFRLRGHILADIALLSEERSVGPGGSPRVRMRLEALTVEDG</sequence>
<dbReference type="AlphaFoldDB" id="A0A2U2J1H4"/>
<organism evidence="1 2">
    <name type="scientific">Allosphingosinicella humi</name>
    <dbReference type="NCBI Taxonomy" id="2068657"/>
    <lineage>
        <taxon>Bacteria</taxon>
        <taxon>Pseudomonadati</taxon>
        <taxon>Pseudomonadota</taxon>
        <taxon>Alphaproteobacteria</taxon>
        <taxon>Sphingomonadales</taxon>
        <taxon>Sphingomonadaceae</taxon>
        <taxon>Allosphingosinicella</taxon>
    </lineage>
</organism>
<keyword evidence="2" id="KW-1185">Reference proteome</keyword>
<name>A0A2U2J1H4_9SPHN</name>
<gene>
    <name evidence="1" type="ORF">DF286_04295</name>
</gene>
<accession>A0A2U2J1H4</accession>
<protein>
    <recommendedName>
        <fullName evidence="3">DUF3168 domain-containing protein</fullName>
    </recommendedName>
</protein>
<proteinExistence type="predicted"/>
<reference evidence="1 2" key="1">
    <citation type="submission" date="2018-05" db="EMBL/GenBank/DDBJ databases">
        <title>Genome of Sphingosinicella humi QZX222.</title>
        <authorList>
            <person name="Qiao Z."/>
            <person name="Wang G."/>
        </authorList>
    </citation>
    <scope>NUCLEOTIDE SEQUENCE [LARGE SCALE GENOMIC DNA]</scope>
    <source>
        <strain evidence="1 2">QZX222</strain>
    </source>
</reference>
<dbReference type="EMBL" id="QFFF01000001">
    <property type="protein sequence ID" value="PWG02174.1"/>
    <property type="molecule type" value="Genomic_DNA"/>
</dbReference>
<evidence type="ECO:0008006" key="3">
    <source>
        <dbReference type="Google" id="ProtNLM"/>
    </source>
</evidence>
<dbReference type="OrthoDB" id="7473760at2"/>
<evidence type="ECO:0000313" key="1">
    <source>
        <dbReference type="EMBL" id="PWG02174.1"/>
    </source>
</evidence>
<evidence type="ECO:0000313" key="2">
    <source>
        <dbReference type="Proteomes" id="UP000245916"/>
    </source>
</evidence>
<dbReference type="Proteomes" id="UP000245916">
    <property type="component" value="Unassembled WGS sequence"/>
</dbReference>
<dbReference type="RefSeq" id="WP_109270314.1">
    <property type="nucleotide sequence ID" value="NZ_QFFF01000001.1"/>
</dbReference>